<dbReference type="Gene3D" id="2.40.360.20">
    <property type="match status" value="1"/>
</dbReference>
<dbReference type="EMBL" id="LR593886">
    <property type="protein sequence ID" value="VTR92140.1"/>
    <property type="molecule type" value="Genomic_DNA"/>
</dbReference>
<evidence type="ECO:0008006" key="4">
    <source>
        <dbReference type="Google" id="ProtNLM"/>
    </source>
</evidence>
<dbReference type="RefSeq" id="WP_162667047.1">
    <property type="nucleotide sequence ID" value="NZ_LR593886.1"/>
</dbReference>
<keyword evidence="1" id="KW-0732">Signal</keyword>
<name>A0A6P2CY70_9BACT</name>
<feature type="chain" id="PRO_5026846610" description="IgGFc-binding protein N-terminal domain-containing protein" evidence="1">
    <location>
        <begin position="18"/>
        <end position="191"/>
    </location>
</feature>
<organism evidence="2 3">
    <name type="scientific">Gemmata massiliana</name>
    <dbReference type="NCBI Taxonomy" id="1210884"/>
    <lineage>
        <taxon>Bacteria</taxon>
        <taxon>Pseudomonadati</taxon>
        <taxon>Planctomycetota</taxon>
        <taxon>Planctomycetia</taxon>
        <taxon>Gemmatales</taxon>
        <taxon>Gemmataceae</taxon>
        <taxon>Gemmata</taxon>
    </lineage>
</organism>
<proteinExistence type="predicted"/>
<dbReference type="AlphaFoldDB" id="A0A6P2CY70"/>
<dbReference type="Proteomes" id="UP000464178">
    <property type="component" value="Chromosome"/>
</dbReference>
<feature type="signal peptide" evidence="1">
    <location>
        <begin position="1"/>
        <end position="17"/>
    </location>
</feature>
<keyword evidence="3" id="KW-1185">Reference proteome</keyword>
<sequence length="191" mass="20734">MRWLLLAVFAIALPAAAAAPVPKHLMPKGSQMSFPIQVGTTWVYETPQGEKTVVIIESKEQNGTTVTTSMFVQPDGKKAPHQVLSISDTGVFVISIGDTHYAEPWCLVKFPYRENETWIVKKGVAGDGVYTAGPFEKLKVPAGHFTAARISYNGTLMKPGMIVGTYWYAHGIGLVNSCDAFKLKSFTPGKG</sequence>
<gene>
    <name evidence="2" type="ORF">SOIL9_55740</name>
</gene>
<evidence type="ECO:0000313" key="3">
    <source>
        <dbReference type="Proteomes" id="UP000464178"/>
    </source>
</evidence>
<accession>A0A6P2CY70</accession>
<reference evidence="2 3" key="1">
    <citation type="submission" date="2019-05" db="EMBL/GenBank/DDBJ databases">
        <authorList>
            <consortium name="Science for Life Laboratories"/>
        </authorList>
    </citation>
    <scope>NUCLEOTIDE SEQUENCE [LARGE SCALE GENOMIC DNA]</scope>
    <source>
        <strain evidence="2">Soil9</strain>
    </source>
</reference>
<dbReference type="KEGG" id="gms:SOIL9_55740"/>
<evidence type="ECO:0000313" key="2">
    <source>
        <dbReference type="EMBL" id="VTR92140.1"/>
    </source>
</evidence>
<evidence type="ECO:0000256" key="1">
    <source>
        <dbReference type="SAM" id="SignalP"/>
    </source>
</evidence>
<protein>
    <recommendedName>
        <fullName evidence="4">IgGFc-binding protein N-terminal domain-containing protein</fullName>
    </recommendedName>
</protein>